<protein>
    <recommendedName>
        <fullName evidence="6">Galactose oxidase</fullName>
    </recommendedName>
</protein>
<evidence type="ECO:0000256" key="1">
    <source>
        <dbReference type="SAM" id="MobiDB-lite"/>
    </source>
</evidence>
<feature type="compositionally biased region" description="Polar residues" evidence="1">
    <location>
        <begin position="674"/>
        <end position="700"/>
    </location>
</feature>
<dbReference type="STRING" id="1141098.A0A1Y2E105"/>
<dbReference type="InParanoid" id="A0A1Y2E105"/>
<feature type="compositionally biased region" description="Polar residues" evidence="1">
    <location>
        <begin position="616"/>
        <end position="631"/>
    </location>
</feature>
<feature type="region of interest" description="Disordered" evidence="1">
    <location>
        <begin position="524"/>
        <end position="853"/>
    </location>
</feature>
<dbReference type="InterPro" id="IPR011043">
    <property type="entry name" value="Gal_Oxase/kelch_b-propeller"/>
</dbReference>
<keyword evidence="3" id="KW-0732">Signal</keyword>
<feature type="transmembrane region" description="Helical" evidence="2">
    <location>
        <begin position="445"/>
        <end position="468"/>
    </location>
</feature>
<evidence type="ECO:0008006" key="6">
    <source>
        <dbReference type="Google" id="ProtNLM"/>
    </source>
</evidence>
<keyword evidence="5" id="KW-1185">Reference proteome</keyword>
<evidence type="ECO:0000256" key="2">
    <source>
        <dbReference type="SAM" id="Phobius"/>
    </source>
</evidence>
<keyword evidence="2" id="KW-1133">Transmembrane helix</keyword>
<name>A0A1Y2E105_9PEZI</name>
<reference evidence="4 5" key="1">
    <citation type="submission" date="2016-07" db="EMBL/GenBank/DDBJ databases">
        <title>Pervasive Adenine N6-methylation of Active Genes in Fungi.</title>
        <authorList>
            <consortium name="DOE Joint Genome Institute"/>
            <person name="Mondo S.J."/>
            <person name="Dannebaum R.O."/>
            <person name="Kuo R.C."/>
            <person name="Labutti K."/>
            <person name="Haridas S."/>
            <person name="Kuo A."/>
            <person name="Salamov A."/>
            <person name="Ahrendt S.R."/>
            <person name="Lipzen A."/>
            <person name="Sullivan W."/>
            <person name="Andreopoulos W.B."/>
            <person name="Clum A."/>
            <person name="Lindquist E."/>
            <person name="Daum C."/>
            <person name="Ramamoorthy G.K."/>
            <person name="Gryganskyi A."/>
            <person name="Culley D."/>
            <person name="Magnuson J.K."/>
            <person name="James T.Y."/>
            <person name="O'Malley M.A."/>
            <person name="Stajich J.E."/>
            <person name="Spatafora J.W."/>
            <person name="Visel A."/>
            <person name="Grigoriev I.V."/>
        </authorList>
    </citation>
    <scope>NUCLEOTIDE SEQUENCE [LARGE SCALE GENOMIC DNA]</scope>
    <source>
        <strain evidence="4 5">CBS 129021</strain>
    </source>
</reference>
<proteinExistence type="predicted"/>
<feature type="compositionally biased region" description="Polar residues" evidence="1">
    <location>
        <begin position="641"/>
        <end position="655"/>
    </location>
</feature>
<dbReference type="Proteomes" id="UP000193689">
    <property type="component" value="Unassembled WGS sequence"/>
</dbReference>
<dbReference type="EMBL" id="MCFJ01000006">
    <property type="protein sequence ID" value="ORY65233.1"/>
    <property type="molecule type" value="Genomic_DNA"/>
</dbReference>
<feature type="compositionally biased region" description="Basic and acidic residues" evidence="1">
    <location>
        <begin position="963"/>
        <end position="981"/>
    </location>
</feature>
<keyword evidence="2" id="KW-0472">Membrane</keyword>
<feature type="chain" id="PRO_5012802011" description="Galactose oxidase" evidence="3">
    <location>
        <begin position="22"/>
        <end position="1081"/>
    </location>
</feature>
<organism evidence="4 5">
    <name type="scientific">Pseudomassariella vexata</name>
    <dbReference type="NCBI Taxonomy" id="1141098"/>
    <lineage>
        <taxon>Eukaryota</taxon>
        <taxon>Fungi</taxon>
        <taxon>Dikarya</taxon>
        <taxon>Ascomycota</taxon>
        <taxon>Pezizomycotina</taxon>
        <taxon>Sordariomycetes</taxon>
        <taxon>Xylariomycetidae</taxon>
        <taxon>Amphisphaeriales</taxon>
        <taxon>Pseudomassariaceae</taxon>
        <taxon>Pseudomassariella</taxon>
    </lineage>
</organism>
<feature type="compositionally biased region" description="Low complexity" evidence="1">
    <location>
        <begin position="736"/>
        <end position="748"/>
    </location>
</feature>
<dbReference type="GeneID" id="63778253"/>
<evidence type="ECO:0000313" key="5">
    <source>
        <dbReference type="Proteomes" id="UP000193689"/>
    </source>
</evidence>
<accession>A0A1Y2E105</accession>
<feature type="compositionally biased region" description="Polar residues" evidence="1">
    <location>
        <begin position="536"/>
        <end position="549"/>
    </location>
</feature>
<keyword evidence="2" id="KW-0812">Transmembrane</keyword>
<sequence length="1081" mass="115531">MAVRAAAAIRLLALLVDTASAQTLPYAPTTILVPENTVPLQQNVGADIAYIFAPKDGSVELLTLNISSSVQASDLSLRTLSPSLPFLTGQNTAFAPNIAENGSLIVYAGNCSSSTQSSIWVLNLQADDAQADWTEQATIWGSDGVQAGPGFLGASLSFSTTLAPVMSTENVYVYGGMCPSTAANATRSQSEATYSNQMIKLWRSKSDSSTYSVQSVGSKSAPIPEAGFTFTGLVPSMSNQSGTVTQQINHVVLGGHTQSAFVNMSTAAIWSLPEESWAYVDIEVADSRTAGTELAIKSASQSVDARSGHSAVMNQDGDALIIYGGWVQNVSIAATPQLAILEMGAGYGGAGKWQWVIPENQPSGPGIYGHGAALLPGNVMMIYGGYDISLSGSSTKRQATSTNSNIFLNLTTMTWSDTYNNPAYLAAGGTPAESRSSSNDAKKRLGLGLGLGLGLAAVLATLLVYLFYRRRLQRKRAAREDAIRAIAQDTNRFLHHDMMERDDGHGSSWYTGANDPYRSGGRSLGFESLRGRGNIDGSNSNIPGNQQFAQIARKPIAPRGARGQYQPASTSDYEPRSGNRGGRAGPIHPIYEADEDGEMHDENKPASPAKEAVNRDSANYSDPFLTPTTDRQFVLPPPNRGSATPSPEGKQTTDPEVQDWMSDIDAADALISSRMATHSAQGGNVRSSPTRRGTIKSNRSGYVADDDSRTGSNVSESNRSTLSRSNSAQHRNSFGASAAVAAATAAAVAEERQGTSSSSSSAPSYNTARSSFPALRASGPALLMGNSPNNEDEDETPGSPSKMKPRRGWLGSLRRVFSGPTPSPTNSDREGSPIRDSMAESSDYDPRLGGLGGIAAGGLLRRKGGRHAWEIGEIGESSRRDGVPADEEDEWDIEKAVEKRLVQVLFTVPKERLRVVNAEPNPDRDLHEEIERLSAVIAKGDFDGEVHVVDRDGDFEKQMMLRGEKEHGEYARDKGKQRETVDSGFGTDIGSDRHMSPGPEDLLAVPAAIERYPSHGSSNRLGVDSRASQRHSSLTSEHSEGKVLHAEAVRLERPDKPKTRVLAMVESFEFKSRTPSPERPP</sequence>
<dbReference type="SUPFAM" id="SSF50965">
    <property type="entry name" value="Galactose oxidase, central domain"/>
    <property type="match status" value="1"/>
</dbReference>
<feature type="compositionally biased region" description="Low complexity" evidence="1">
    <location>
        <begin position="756"/>
        <end position="771"/>
    </location>
</feature>
<dbReference type="Gene3D" id="2.120.10.80">
    <property type="entry name" value="Kelch-type beta propeller"/>
    <property type="match status" value="1"/>
</dbReference>
<feature type="compositionally biased region" description="Polar residues" evidence="1">
    <location>
        <begin position="710"/>
        <end position="735"/>
    </location>
</feature>
<dbReference type="OrthoDB" id="205993at2759"/>
<dbReference type="AlphaFoldDB" id="A0A1Y2E105"/>
<feature type="compositionally biased region" description="Basic and acidic residues" evidence="1">
    <location>
        <begin position="1037"/>
        <end position="1058"/>
    </location>
</feature>
<gene>
    <name evidence="4" type="ORF">BCR38DRAFT_457441</name>
</gene>
<dbReference type="InterPro" id="IPR015915">
    <property type="entry name" value="Kelch-typ_b-propeller"/>
</dbReference>
<comment type="caution">
    <text evidence="4">The sequence shown here is derived from an EMBL/GenBank/DDBJ whole genome shotgun (WGS) entry which is preliminary data.</text>
</comment>
<evidence type="ECO:0000256" key="3">
    <source>
        <dbReference type="SAM" id="SignalP"/>
    </source>
</evidence>
<dbReference type="RefSeq" id="XP_040716385.1">
    <property type="nucleotide sequence ID" value="XM_040862041.1"/>
</dbReference>
<feature type="region of interest" description="Disordered" evidence="1">
    <location>
        <begin position="963"/>
        <end position="1058"/>
    </location>
</feature>
<feature type="signal peptide" evidence="3">
    <location>
        <begin position="1"/>
        <end position="21"/>
    </location>
</feature>
<evidence type="ECO:0000313" key="4">
    <source>
        <dbReference type="EMBL" id="ORY65233.1"/>
    </source>
</evidence>